<proteinExistence type="predicted"/>
<protein>
    <submittedName>
        <fullName evidence="1">Uncharacterized protein</fullName>
    </submittedName>
</protein>
<comment type="caution">
    <text evidence="1">The sequence shown here is derived from an EMBL/GenBank/DDBJ whole genome shotgun (WGS) entry which is preliminary data.</text>
</comment>
<evidence type="ECO:0000313" key="1">
    <source>
        <dbReference type="EMBL" id="KAK9134515.1"/>
    </source>
</evidence>
<dbReference type="Proteomes" id="UP001420932">
    <property type="component" value="Unassembled WGS sequence"/>
</dbReference>
<sequence>MIMGRIWFDWHFSSLTTSLDFTGTTASLGKPSLLDIRHVMLPYFINHILKRELVVESRVQKRLKLEYK</sequence>
<reference evidence="1 2" key="1">
    <citation type="submission" date="2024-01" db="EMBL/GenBank/DDBJ databases">
        <title>Genome assemblies of Stephania.</title>
        <authorList>
            <person name="Yang L."/>
        </authorList>
    </citation>
    <scope>NUCLEOTIDE SEQUENCE [LARGE SCALE GENOMIC DNA]</scope>
    <source>
        <strain evidence="1">YNDBR</strain>
        <tissue evidence="1">Leaf</tissue>
    </source>
</reference>
<keyword evidence="2" id="KW-1185">Reference proteome</keyword>
<name>A0AAP0PB80_9MAGN</name>
<organism evidence="1 2">
    <name type="scientific">Stephania yunnanensis</name>
    <dbReference type="NCBI Taxonomy" id="152371"/>
    <lineage>
        <taxon>Eukaryota</taxon>
        <taxon>Viridiplantae</taxon>
        <taxon>Streptophyta</taxon>
        <taxon>Embryophyta</taxon>
        <taxon>Tracheophyta</taxon>
        <taxon>Spermatophyta</taxon>
        <taxon>Magnoliopsida</taxon>
        <taxon>Ranunculales</taxon>
        <taxon>Menispermaceae</taxon>
        <taxon>Menispermoideae</taxon>
        <taxon>Cissampelideae</taxon>
        <taxon>Stephania</taxon>
    </lineage>
</organism>
<dbReference type="EMBL" id="JBBNAF010000006">
    <property type="protein sequence ID" value="KAK9134515.1"/>
    <property type="molecule type" value="Genomic_DNA"/>
</dbReference>
<accession>A0AAP0PB80</accession>
<evidence type="ECO:0000313" key="2">
    <source>
        <dbReference type="Proteomes" id="UP001420932"/>
    </source>
</evidence>
<dbReference type="AlphaFoldDB" id="A0AAP0PB80"/>
<gene>
    <name evidence="1" type="ORF">Syun_013845</name>
</gene>